<sequence>MLRRRPPRTASADDLLMTLGRLTAQAREGAEKQRARVELAEALQREMLPTRLPELPGLRTAATYAPARHGLDIGGDWYDGFPLPDGSLAFSIGDVQGHDVEAAAFMGQIRLALRAVAAHAADPGEVLSRANDLLLSVDCGLFATCTFVRFDPVAWTLSSARAGHVPGVWATTDGRFGLADDPGGLPLGIVPGESYPVAHRRLSTAGALVLLTDGVVEGPSFPIEAGLNQVTRLVSANAGESPAAVAGAAMSVAEFTGHTDDAAVIVLRFDGGDGQDRVKRGAGARVVAGARPPALSDG</sequence>
<dbReference type="GO" id="GO:0016791">
    <property type="term" value="F:phosphatase activity"/>
    <property type="evidence" value="ECO:0007669"/>
    <property type="project" value="TreeGrafter"/>
</dbReference>
<dbReference type="InterPro" id="IPR052016">
    <property type="entry name" value="Bact_Sigma-Reg"/>
</dbReference>
<dbReference type="OrthoDB" id="118142at2"/>
<dbReference type="InterPro" id="IPR001932">
    <property type="entry name" value="PPM-type_phosphatase-like_dom"/>
</dbReference>
<dbReference type="EMBL" id="CP017157">
    <property type="protein sequence ID" value="AOP48275.1"/>
    <property type="molecule type" value="Genomic_DNA"/>
</dbReference>
<evidence type="ECO:0000313" key="4">
    <source>
        <dbReference type="Proteomes" id="UP000094094"/>
    </source>
</evidence>
<dbReference type="AlphaFoldDB" id="A0A1D7VNE4"/>
<keyword evidence="1" id="KW-0378">Hydrolase</keyword>
<dbReference type="SMART" id="SM00331">
    <property type="entry name" value="PP2C_SIG"/>
    <property type="match status" value="1"/>
</dbReference>
<dbReference type="Gene3D" id="3.60.40.10">
    <property type="entry name" value="PPM-type phosphatase domain"/>
    <property type="match status" value="1"/>
</dbReference>
<organism evidence="3 4">
    <name type="scientific">Streptomyces lydicus</name>
    <dbReference type="NCBI Taxonomy" id="47763"/>
    <lineage>
        <taxon>Bacteria</taxon>
        <taxon>Bacillati</taxon>
        <taxon>Actinomycetota</taxon>
        <taxon>Actinomycetes</taxon>
        <taxon>Kitasatosporales</taxon>
        <taxon>Streptomycetaceae</taxon>
        <taxon>Streptomyces</taxon>
    </lineage>
</organism>
<dbReference type="InterPro" id="IPR036457">
    <property type="entry name" value="PPM-type-like_dom_sf"/>
</dbReference>
<dbReference type="RefSeq" id="WP_069570411.1">
    <property type="nucleotide sequence ID" value="NZ_CP017157.1"/>
</dbReference>
<keyword evidence="4" id="KW-1185">Reference proteome</keyword>
<evidence type="ECO:0000256" key="1">
    <source>
        <dbReference type="ARBA" id="ARBA00022801"/>
    </source>
</evidence>
<dbReference type="SUPFAM" id="SSF81606">
    <property type="entry name" value="PP2C-like"/>
    <property type="match status" value="1"/>
</dbReference>
<gene>
    <name evidence="3" type="ORF">SL103_20385</name>
</gene>
<dbReference type="PANTHER" id="PTHR43156">
    <property type="entry name" value="STAGE II SPORULATION PROTEIN E-RELATED"/>
    <property type="match status" value="1"/>
</dbReference>
<name>A0A1D7VNE4_9ACTN</name>
<feature type="domain" description="PPM-type phosphatase" evidence="2">
    <location>
        <begin position="58"/>
        <end position="269"/>
    </location>
</feature>
<dbReference type="PANTHER" id="PTHR43156:SF2">
    <property type="entry name" value="STAGE II SPORULATION PROTEIN E"/>
    <property type="match status" value="1"/>
</dbReference>
<protein>
    <submittedName>
        <fullName evidence="3">Serine/threonine protein phosphatase</fullName>
    </submittedName>
</protein>
<proteinExistence type="predicted"/>
<evidence type="ECO:0000259" key="2">
    <source>
        <dbReference type="SMART" id="SM00331"/>
    </source>
</evidence>
<accession>A0A1D7VNE4</accession>
<evidence type="ECO:0000313" key="3">
    <source>
        <dbReference type="EMBL" id="AOP48275.1"/>
    </source>
</evidence>
<dbReference type="Proteomes" id="UP000094094">
    <property type="component" value="Chromosome"/>
</dbReference>
<reference evidence="3 4" key="1">
    <citation type="submission" date="2016-09" db="EMBL/GenBank/DDBJ databases">
        <title>Complete genome sequencing of Streptomyces lydicus 103 and metabolic pathways analysis of antibiotic biosynthesis.</title>
        <authorList>
            <person name="Jia N."/>
            <person name="Ding M.-Z."/>
            <person name="Gao F."/>
            <person name="Yuan Y.-J."/>
        </authorList>
    </citation>
    <scope>NUCLEOTIDE SEQUENCE [LARGE SCALE GENOMIC DNA]</scope>
    <source>
        <strain evidence="3 4">103</strain>
    </source>
</reference>
<dbReference type="Pfam" id="PF07228">
    <property type="entry name" value="SpoIIE"/>
    <property type="match status" value="1"/>
</dbReference>
<dbReference type="KEGG" id="slc:SL103_20385"/>